<name>A0A3D8QD59_9HELO</name>
<dbReference type="STRING" id="1849047.A0A3D8QD59"/>
<feature type="domain" description="Heterokaryon incompatibility" evidence="1">
    <location>
        <begin position="241"/>
        <end position="397"/>
    </location>
</feature>
<dbReference type="PANTHER" id="PTHR33112:SF12">
    <property type="entry name" value="HETEROKARYON INCOMPATIBILITY DOMAIN-CONTAINING PROTEIN"/>
    <property type="match status" value="1"/>
</dbReference>
<dbReference type="AlphaFoldDB" id="A0A3D8QD59"/>
<protein>
    <recommendedName>
        <fullName evidence="1">Heterokaryon incompatibility domain-containing protein</fullName>
    </recommendedName>
</protein>
<dbReference type="InterPro" id="IPR010730">
    <property type="entry name" value="HET"/>
</dbReference>
<keyword evidence="3" id="KW-1185">Reference proteome</keyword>
<gene>
    <name evidence="2" type="ORF">BP6252_12635</name>
</gene>
<dbReference type="EMBL" id="PDLM01000016">
    <property type="protein sequence ID" value="RDW59548.1"/>
    <property type="molecule type" value="Genomic_DNA"/>
</dbReference>
<dbReference type="PANTHER" id="PTHR33112">
    <property type="entry name" value="DOMAIN PROTEIN, PUTATIVE-RELATED"/>
    <property type="match status" value="1"/>
</dbReference>
<dbReference type="Pfam" id="PF06985">
    <property type="entry name" value="HET"/>
    <property type="match status" value="1"/>
</dbReference>
<evidence type="ECO:0000313" key="2">
    <source>
        <dbReference type="EMBL" id="RDW59548.1"/>
    </source>
</evidence>
<dbReference type="OrthoDB" id="2958217at2759"/>
<comment type="caution">
    <text evidence="2">The sequence shown here is derived from an EMBL/GenBank/DDBJ whole genome shotgun (WGS) entry which is preliminary data.</text>
</comment>
<accession>A0A3D8QD59</accession>
<organism evidence="2 3">
    <name type="scientific">Coleophoma cylindrospora</name>
    <dbReference type="NCBI Taxonomy" id="1849047"/>
    <lineage>
        <taxon>Eukaryota</taxon>
        <taxon>Fungi</taxon>
        <taxon>Dikarya</taxon>
        <taxon>Ascomycota</taxon>
        <taxon>Pezizomycotina</taxon>
        <taxon>Leotiomycetes</taxon>
        <taxon>Helotiales</taxon>
        <taxon>Dermateaceae</taxon>
        <taxon>Coleophoma</taxon>
    </lineage>
</organism>
<dbReference type="Proteomes" id="UP000256645">
    <property type="component" value="Unassembled WGS sequence"/>
</dbReference>
<proteinExistence type="predicted"/>
<sequence>MARYAHHKSNDECPQCCNLVCQCGVDVTCFPCAVLKWLICPPSTSTRSEAHQKWARSDSPSKENLCWVCYEYINDGIPESEWGWRDNHATAFGKSRAQNFTSHYNIQTRAEKCVFCNMVAEGLDPGYKKGIVTVEPSLGGINIERKDYGYWIGPYNLRKGFPIYMSGKSFHEFAHAQSINVVEASHINLSSAKGWLATCKSEHGKTCSETGWSSILRNPKSLRMIDVDRKLIVYPPPNCEYATLSYVWGGVNSCNIEESDPNNMNIDLKRVLGLEPLRPGETLLPQTILDSITVTKSLGLKYLWVDDLCIRGTDAEKNQQFGEMHNIYGNSEVTIIAAQAENAKEGLFGVRHGSRGPDFIEQQISLVDSDKKLIRDMPMPKDFTTSTWSTRGWCLQEQLLSRRYLVFWDNQVYWQCRSDMQFEEMPLNLKSEFVVPAEKDWYSGRYISDPNAPPPNPPVLARIAELPVEFARLNLKGSIDTTVSITTQEGGKTVVLRPELFQEYIFLVELYSQRSLTNDSDALRAVGALLTIIGQGLKTNMLYGLPECLLDSALLWRAKEPLQRRCEDLIPSWSWAAWKGQPIYDSMSEGKREDLRPFLVWSTQLKDNSTRLINKIGTGIQINQDTRPLDWDERKKVPGFHNLATSPMDSLSPMHLQMWTICCSEIIKSSISTGPQTFSLHRHQSDEPTGELTIDSVSNDDISSYTLIVLSEAQRFHSPRMNQNLRLRDYPDTFLLYNVLVVDLDRKTGIATRKGVGKVLRETWGSYQFEWKFIRLE</sequence>
<evidence type="ECO:0000313" key="3">
    <source>
        <dbReference type="Proteomes" id="UP000256645"/>
    </source>
</evidence>
<reference evidence="2 3" key="1">
    <citation type="journal article" date="2018" name="IMA Fungus">
        <title>IMA Genome-F 9: Draft genome sequence of Annulohypoxylon stygium, Aspergillus mulundensis, Berkeleyomyces basicola (syn. Thielaviopsis basicola), Ceratocystis smalleyi, two Cercospora beticola strains, Coleophoma cylindrospora, Fusarium fracticaudum, Phialophora cf. hyalina, and Morchella septimelata.</title>
        <authorList>
            <person name="Wingfield B.D."/>
            <person name="Bills G.F."/>
            <person name="Dong Y."/>
            <person name="Huang W."/>
            <person name="Nel W.J."/>
            <person name="Swalarsk-Parry B.S."/>
            <person name="Vaghefi N."/>
            <person name="Wilken P.M."/>
            <person name="An Z."/>
            <person name="de Beer Z.W."/>
            <person name="De Vos L."/>
            <person name="Chen L."/>
            <person name="Duong T.A."/>
            <person name="Gao Y."/>
            <person name="Hammerbacher A."/>
            <person name="Kikkert J.R."/>
            <person name="Li Y."/>
            <person name="Li H."/>
            <person name="Li K."/>
            <person name="Li Q."/>
            <person name="Liu X."/>
            <person name="Ma X."/>
            <person name="Naidoo K."/>
            <person name="Pethybridge S.J."/>
            <person name="Sun J."/>
            <person name="Steenkamp E.T."/>
            <person name="van der Nest M.A."/>
            <person name="van Wyk S."/>
            <person name="Wingfield M.J."/>
            <person name="Xiong C."/>
            <person name="Yue Q."/>
            <person name="Zhang X."/>
        </authorList>
    </citation>
    <scope>NUCLEOTIDE SEQUENCE [LARGE SCALE GENOMIC DNA]</scope>
    <source>
        <strain evidence="2 3">BP6252</strain>
    </source>
</reference>
<evidence type="ECO:0000259" key="1">
    <source>
        <dbReference type="Pfam" id="PF06985"/>
    </source>
</evidence>